<dbReference type="InterPro" id="IPR012349">
    <property type="entry name" value="Split_barrel_FMN-bd"/>
</dbReference>
<proteinExistence type="predicted"/>
<keyword evidence="1 3" id="KW-0560">Oxidoreductase</keyword>
<dbReference type="Pfam" id="PF01613">
    <property type="entry name" value="Flavin_Reduct"/>
    <property type="match status" value="1"/>
</dbReference>
<dbReference type="GO" id="GO:0042602">
    <property type="term" value="F:riboflavin reductase (NADPH) activity"/>
    <property type="evidence" value="ECO:0007669"/>
    <property type="project" value="TreeGrafter"/>
</dbReference>
<dbReference type="SUPFAM" id="SSF50475">
    <property type="entry name" value="FMN-binding split barrel"/>
    <property type="match status" value="1"/>
</dbReference>
<dbReference type="GO" id="GO:0036382">
    <property type="term" value="F:flavin reductase (NADH) activity"/>
    <property type="evidence" value="ECO:0007669"/>
    <property type="project" value="UniProtKB-EC"/>
</dbReference>
<dbReference type="EMBL" id="MLJW01000214">
    <property type="protein sequence ID" value="OIQ93124.1"/>
    <property type="molecule type" value="Genomic_DNA"/>
</dbReference>
<dbReference type="PANTHER" id="PTHR30466">
    <property type="entry name" value="FLAVIN REDUCTASE"/>
    <property type="match status" value="1"/>
</dbReference>
<gene>
    <name evidence="3" type="primary">hsaB</name>
    <name evidence="3" type="ORF">GALL_249340</name>
</gene>
<dbReference type="GO" id="GO:0004497">
    <property type="term" value="F:monooxygenase activity"/>
    <property type="evidence" value="ECO:0007669"/>
    <property type="project" value="UniProtKB-KW"/>
</dbReference>
<dbReference type="SMART" id="SM00903">
    <property type="entry name" value="Flavin_Reduct"/>
    <property type="match status" value="1"/>
</dbReference>
<comment type="caution">
    <text evidence="3">The sequence shown here is derived from an EMBL/GenBank/DDBJ whole genome shotgun (WGS) entry which is preliminary data.</text>
</comment>
<dbReference type="InterPro" id="IPR050268">
    <property type="entry name" value="NADH-dep_flavin_reductase"/>
</dbReference>
<dbReference type="EC" id="1.5.1.36" evidence="3"/>
<evidence type="ECO:0000256" key="1">
    <source>
        <dbReference type="ARBA" id="ARBA00023002"/>
    </source>
</evidence>
<dbReference type="PANTHER" id="PTHR30466:SF1">
    <property type="entry name" value="FMN REDUCTASE (NADH) RUTF"/>
    <property type="match status" value="1"/>
</dbReference>
<protein>
    <submittedName>
        <fullName evidence="3">Flavin-dependent monooxygenase, reductase subunit HsaB</fullName>
        <ecNumber evidence="3">1.5.1.36</ecNumber>
    </submittedName>
</protein>
<sequence length="171" mass="18218">MDEKGIGVTAIDQRTFRKAMGCFATGVTIVTSTDPEGKPVGLTVSAFTSLSLEPPLVLVCLDKKTACLSAFRSAGHFAVHVLRDNQRDLSGRFAIRGGDKWQGIAYERRTTGAPILPGCLAVADCRIEEVLEGGDHVIIIGRVEGLDFSEAGGPLLYFRGAYGEMGCSNIP</sequence>
<evidence type="ECO:0000259" key="2">
    <source>
        <dbReference type="SMART" id="SM00903"/>
    </source>
</evidence>
<organism evidence="3">
    <name type="scientific">mine drainage metagenome</name>
    <dbReference type="NCBI Taxonomy" id="410659"/>
    <lineage>
        <taxon>unclassified sequences</taxon>
        <taxon>metagenomes</taxon>
        <taxon>ecological metagenomes</taxon>
    </lineage>
</organism>
<dbReference type="GO" id="GO:0010181">
    <property type="term" value="F:FMN binding"/>
    <property type="evidence" value="ECO:0007669"/>
    <property type="project" value="InterPro"/>
</dbReference>
<evidence type="ECO:0000313" key="3">
    <source>
        <dbReference type="EMBL" id="OIQ93124.1"/>
    </source>
</evidence>
<name>A0A1J5RLZ8_9ZZZZ</name>
<accession>A0A1J5RLZ8</accession>
<feature type="domain" description="Flavin reductase like" evidence="2">
    <location>
        <begin position="20"/>
        <end position="164"/>
    </location>
</feature>
<keyword evidence="3" id="KW-0503">Monooxygenase</keyword>
<dbReference type="Gene3D" id="2.30.110.10">
    <property type="entry name" value="Electron Transport, Fmn-binding Protein, Chain A"/>
    <property type="match status" value="1"/>
</dbReference>
<dbReference type="AlphaFoldDB" id="A0A1J5RLZ8"/>
<reference evidence="3" key="1">
    <citation type="submission" date="2016-10" db="EMBL/GenBank/DDBJ databases">
        <title>Sequence of Gallionella enrichment culture.</title>
        <authorList>
            <person name="Poehlein A."/>
            <person name="Muehling M."/>
            <person name="Daniel R."/>
        </authorList>
    </citation>
    <scope>NUCLEOTIDE SEQUENCE</scope>
</reference>
<dbReference type="InterPro" id="IPR002563">
    <property type="entry name" value="Flavin_Rdtase-like_dom"/>
</dbReference>